<dbReference type="InterPro" id="IPR017475">
    <property type="entry name" value="EPS_sugar_tfrase"/>
</dbReference>
<evidence type="ECO:0000256" key="2">
    <source>
        <dbReference type="ARBA" id="ARBA00006464"/>
    </source>
</evidence>
<evidence type="ECO:0000256" key="3">
    <source>
        <dbReference type="ARBA" id="ARBA00022679"/>
    </source>
</evidence>
<keyword evidence="4 7" id="KW-0812">Transmembrane</keyword>
<feature type="transmembrane region" description="Helical" evidence="7">
    <location>
        <begin position="78"/>
        <end position="99"/>
    </location>
</feature>
<dbReference type="NCBIfam" id="TIGR03025">
    <property type="entry name" value="EPS_sugtrans"/>
    <property type="match status" value="1"/>
</dbReference>
<reference evidence="9 10" key="1">
    <citation type="submission" date="2022-01" db="EMBL/GenBank/DDBJ databases">
        <title>Labilibaculum sp. nov, a marine bacterium isolated from Antarctica.</title>
        <authorList>
            <person name="Dai W."/>
        </authorList>
    </citation>
    <scope>NUCLEOTIDE SEQUENCE [LARGE SCALE GENOMIC DNA]</scope>
    <source>
        <strain evidence="9 10">DW002</strain>
    </source>
</reference>
<keyword evidence="10" id="KW-1185">Reference proteome</keyword>
<dbReference type="Pfam" id="PF02397">
    <property type="entry name" value="Bac_transf"/>
    <property type="match status" value="1"/>
</dbReference>
<dbReference type="PANTHER" id="PTHR30576">
    <property type="entry name" value="COLANIC BIOSYNTHESIS UDP-GLUCOSE LIPID CARRIER TRANSFERASE"/>
    <property type="match status" value="1"/>
</dbReference>
<feature type="transmembrane region" description="Helical" evidence="7">
    <location>
        <begin position="280"/>
        <end position="301"/>
    </location>
</feature>
<dbReference type="PANTHER" id="PTHR30576:SF10">
    <property type="entry name" value="SLL5057 PROTEIN"/>
    <property type="match status" value="1"/>
</dbReference>
<evidence type="ECO:0000256" key="1">
    <source>
        <dbReference type="ARBA" id="ARBA00004141"/>
    </source>
</evidence>
<name>A0ABT5VQ45_9BACT</name>
<evidence type="ECO:0000256" key="5">
    <source>
        <dbReference type="ARBA" id="ARBA00022989"/>
    </source>
</evidence>
<comment type="caution">
    <text evidence="9">The sequence shown here is derived from an EMBL/GenBank/DDBJ whole genome shotgun (WGS) entry which is preliminary data.</text>
</comment>
<accession>A0ABT5VQ45</accession>
<sequence length="467" mass="53820">MIREREPALEKFSVAFQTIISVACFVAAMWLCEQFIKPIGGNMKEYKVVLLLIIPIWSFLLGQFSLGRMVRVKMYSALIVEYITVVFIGIALLMASIVMLDFDTISRVVLLQFSALNFIVLASYKLLFYRIMKKFRGKGYNTRSVLIIADKDSYYFIDRLLGTKDWGYQVYAIMTDSTYIKAKYGKRYTILSAQEDMTDLVDGKSIDEVMYCKSNLNQDEVKSLIYTCAEVGVVFRMQSEFLSVLSLRSQHSYFHQLPFLSFMNTPGNYLALKMKSVLDYLAASFILILISPVMLIITLAIKLDDGGPIFFAQKRVGRNGRRFPCLKFRTMVTNAEALKASLMAQNEQEGPVFKIKKDPRVTRIGHFLRRTSLDELPQFINVLRGEMSIVGPRPPVPAEVTQYERWQRRRLSMKPGITCIWQVSGRNNIPFEQWMKMDMQYIDSWSLKLDLILFLKTFKVMLTGDGQ</sequence>
<dbReference type="PROSITE" id="PS51257">
    <property type="entry name" value="PROKAR_LIPOPROTEIN"/>
    <property type="match status" value="1"/>
</dbReference>
<evidence type="ECO:0000256" key="7">
    <source>
        <dbReference type="SAM" id="Phobius"/>
    </source>
</evidence>
<keyword evidence="5 7" id="KW-1133">Transmembrane helix</keyword>
<comment type="subcellular location">
    <subcellularLocation>
        <location evidence="1">Membrane</location>
        <topology evidence="1">Multi-pass membrane protein</topology>
    </subcellularLocation>
</comment>
<organism evidence="9 10">
    <name type="scientific">Paralabilibaculum antarcticum</name>
    <dbReference type="NCBI Taxonomy" id="2912572"/>
    <lineage>
        <taxon>Bacteria</taxon>
        <taxon>Pseudomonadati</taxon>
        <taxon>Bacteroidota</taxon>
        <taxon>Bacteroidia</taxon>
        <taxon>Marinilabiliales</taxon>
        <taxon>Marinifilaceae</taxon>
        <taxon>Paralabilibaculum</taxon>
    </lineage>
</organism>
<keyword evidence="6 7" id="KW-0472">Membrane</keyword>
<comment type="similarity">
    <text evidence="2">Belongs to the bacterial sugar transferase family.</text>
</comment>
<proteinExistence type="inferred from homology"/>
<dbReference type="RefSeq" id="WP_275108889.1">
    <property type="nucleotide sequence ID" value="NZ_JAKJSC010000001.1"/>
</dbReference>
<keyword evidence="3 9" id="KW-0808">Transferase</keyword>
<evidence type="ECO:0000259" key="8">
    <source>
        <dbReference type="Pfam" id="PF02397"/>
    </source>
</evidence>
<protein>
    <submittedName>
        <fullName evidence="9">Sugar transferase</fullName>
    </submittedName>
</protein>
<feature type="domain" description="Bacterial sugar transferase" evidence="8">
    <location>
        <begin position="275"/>
        <end position="462"/>
    </location>
</feature>
<feature type="transmembrane region" description="Helical" evidence="7">
    <location>
        <begin position="105"/>
        <end position="128"/>
    </location>
</feature>
<dbReference type="Pfam" id="PF13727">
    <property type="entry name" value="CoA_binding_3"/>
    <property type="match status" value="1"/>
</dbReference>
<feature type="transmembrane region" description="Helical" evidence="7">
    <location>
        <begin position="12"/>
        <end position="36"/>
    </location>
</feature>
<dbReference type="GO" id="GO:0016740">
    <property type="term" value="F:transferase activity"/>
    <property type="evidence" value="ECO:0007669"/>
    <property type="project" value="UniProtKB-KW"/>
</dbReference>
<evidence type="ECO:0000256" key="4">
    <source>
        <dbReference type="ARBA" id="ARBA00022692"/>
    </source>
</evidence>
<dbReference type="InterPro" id="IPR003362">
    <property type="entry name" value="Bact_transf"/>
</dbReference>
<dbReference type="Proteomes" id="UP001528920">
    <property type="component" value="Unassembled WGS sequence"/>
</dbReference>
<gene>
    <name evidence="9" type="ORF">L3049_05960</name>
</gene>
<evidence type="ECO:0000256" key="6">
    <source>
        <dbReference type="ARBA" id="ARBA00023136"/>
    </source>
</evidence>
<evidence type="ECO:0000313" key="9">
    <source>
        <dbReference type="EMBL" id="MDE5417549.1"/>
    </source>
</evidence>
<dbReference type="EMBL" id="JAKJSC010000001">
    <property type="protein sequence ID" value="MDE5417549.1"/>
    <property type="molecule type" value="Genomic_DNA"/>
</dbReference>
<dbReference type="Gene3D" id="3.40.50.720">
    <property type="entry name" value="NAD(P)-binding Rossmann-like Domain"/>
    <property type="match status" value="1"/>
</dbReference>
<feature type="transmembrane region" description="Helical" evidence="7">
    <location>
        <begin position="48"/>
        <end position="66"/>
    </location>
</feature>
<evidence type="ECO:0000313" key="10">
    <source>
        <dbReference type="Proteomes" id="UP001528920"/>
    </source>
</evidence>